<dbReference type="InterPro" id="IPR039467">
    <property type="entry name" value="TFIIIB_B''_Myb"/>
</dbReference>
<feature type="region of interest" description="Disordered" evidence="1">
    <location>
        <begin position="2043"/>
        <end position="2271"/>
    </location>
</feature>
<feature type="compositionally biased region" description="Basic residues" evidence="1">
    <location>
        <begin position="2207"/>
        <end position="2219"/>
    </location>
</feature>
<dbReference type="RefSeq" id="XP_051268097.1">
    <property type="nucleotide sequence ID" value="XM_051412137.1"/>
</dbReference>
<feature type="compositionally biased region" description="Polar residues" evidence="1">
    <location>
        <begin position="65"/>
        <end position="80"/>
    </location>
</feature>
<sequence>MFRRSRFSVRPNVGTGGRTTATSQEAPSVNQEASETPKDVSESSPANAVTDKSVVTPSEKRTAPGDSNDQNGEGASSSAAVQRRKRFSIKPKVAPGRPAAVARTPKSPVKPVSEIPAEVSATDLDKPTTSRQSANSAAPQGLQSPRRRRASEESKQPKVPAKPTLIPSDSPGLSAVPPAEDLLEQTEPLAESGKQLESTSDGQVKEVPPRLPDKVPPSLPDKEAIEISEKAKTLVSSKSGLSLSQPAFSLSRLLNDPSDLQRIAKARKLRELLRQEMHKEKKSKRAKARAKEYTLDPAKMTMRDLIRYLPVSNPMTSSLEDPAPENETVVPSSPGRQESPERAQEPEVPPKISSPRGEEEEEEEEVDVAAAAAAAADDEQEDALMVPQVKVAEDGSLIIDEESLTVEVLRAKGPNPAQDRDPIFERGSTTTYSSFRKGTYSKPWSSEETDMFFLAISMVGTDFSMICQLFPHRARSEIKNKFKKEERVNAWRIDKAFRERRKLDIEYFSKLLEKILEVQKNRKKLKLIAEKNSPKKQKRKAKGKKDAKKLSDVEEEDEEGKNEIPDLEEEGEKENEDLCNEGGTPVSKPKKKRKRKNTQDASTEEPNDKKNKTGGKSSEQDEAYIPEDAEAALPEDHNNSDMSDKTENMNAAKDTAIKPAKLSRGRAPKPLLPLGRKWGKKVPPPSTKAKDTASEKGDESASDGASEEQVNKDASPIRQAEKKTTAKHDVSSEEEDATVQPPRPTRYGRVPKPTKPLTYPAKEDAHSSASETTPASPGGSTVAAAKPKPKCTAKRGRTSKPQPTQESKKPKLFTLRASQSEYSDEENENQWEEEEVEEDEHPESNSSIAPAFVPASLRSPHPVISEVEETMEELDILANMPDVLGISQDALCPDASCELAQNETGTAESCEHQLDLLVDVIDFLSSEPAEESEDESYNEAAQTLLTIGNLAHLSQSAQNQTTVQDHTTGTTSVSVDETSQHLEVEIASKPVAQEEYSATPLMSATSHEAVTETSETVTTVELQHSTTENSNQPITETTDQKSGSDIPESSQNNSPQTRKGRIYKVKPKPNLGQASRTARSKSQPDTSTGRTAEESHMVAPNLSEVTETSAAEDTPVDCSQKLSKDDISCIEINLTEEPSGSQERSVGQVKSGATTSDPSASENQSHTQSEPSLEQATSDSTRVSTDEILMSHVETTKSNCNLLTSDTAVTELQGTNMDSVPVQLSSDHPAPCVTPVKDLPVSQKEESEEASIHQTRRSRFQRVKPKPNLAQTSRAVHSKPQTTKDTVEKNSNPTPNPKFHEKTIVEDETEPTCTTSSEKPSQSSTGLASDLIPSLDSGSTLTPPTEELSTTVDKKTDDGIVCHVESDAATSNQSASGNEITRPTSESIHEKLVSHFETDDSSYPLTSNSAVPKSRVGQGSDIHSAPVQESSDHPSPCVTHVEELSVSQKEESKVASTCQQSKLQTSKNPVTNVQLVDKPSGPASVPESIDNTIAEVGAQSTCSTTPTENPCLIKSTGTSVSLPPLVLCSTLPTEELSLTGDKKTNVGSALDSSSEGSEQNATQRRRRFPKVKPKPNLGPSTRTIQTKLRTAVVSTPSEQHLMDTSSSVTSEQQPVDNNNAQTELKSAEEDSQRQKSLYGKNDEGTSSDGIVITMSSVAENQPVLTDSVLENKSNEKPTAEVASTGDKVDTIRVSQGDCKQDRTTETNTQPSDNPIAISDVHSSEDGSAESNIKSILLTNTQSTPAPKESPSSENASEAQSQDAVQQCSETPATNQITSQSTDDNTSKSADSSQSSRKAPQTRRGRLVKPKPNLRRSSQPSQPQKVQNIKQAEADSGICAQSVDATISDKPVSELQPDIQEPVEGAIEQHSSLNCPPSDAVSSLGCLTQVTEQLNQQDLPSKVAGAPVGCVKEVPDNSVQDASTSITGGIQSHPSLTIFPDLLPEQLPSDPDEPFFILSLTEIPVCSSGEVVDGTSEPLPYLPVEDASIQQQSTVSGESLAAAGDGPLSNVAVPVSMEESGETGLINVKDTGPDPAAYIGSIMENPVDPHESTTVQSSILPETVENNDETEHPPTKQRLMGTGRTAKLQAKPKTQKKKQASKTLTAKEAEPISTQESECPGPSVQPKDFDEVVTEPQKGSGDREDTEKETLMSGNEVEDRSSGAQTTQTRGTRSRNRNPKGLPSSLAETDITDPSSSSPPCKAASKGSKVKTLRAARKRSTPAPVASTSYDIAPSPSPTQLPEDTHSTPSITSPTQTEVDMEQNSEHSRLCSTPNTFLCPATVPASQHSDDVESTSIEEPTSVSQYFLSDIFTEVEEG</sequence>
<feature type="region of interest" description="Disordered" evidence="1">
    <location>
        <begin position="1003"/>
        <end position="1100"/>
    </location>
</feature>
<keyword evidence="4" id="KW-1185">Reference proteome</keyword>
<evidence type="ECO:0000313" key="3">
    <source>
        <dbReference type="Ensembl" id="ENSDLAP00005026014.2"/>
    </source>
</evidence>
<dbReference type="PANTHER" id="PTHR22929">
    <property type="entry name" value="RNA POLYMERASE III TRANSCRIPTION INITIATION FACTOR B"/>
    <property type="match status" value="1"/>
</dbReference>
<reference evidence="3" key="2">
    <citation type="submission" date="2025-09" db="UniProtKB">
        <authorList>
            <consortium name="Ensembl"/>
        </authorList>
    </citation>
    <scope>IDENTIFICATION</scope>
</reference>
<feature type="compositionally biased region" description="Polar residues" evidence="1">
    <location>
        <begin position="1545"/>
        <end position="1562"/>
    </location>
</feature>
<feature type="compositionally biased region" description="Polar residues" evidence="1">
    <location>
        <begin position="1136"/>
        <end position="1145"/>
    </location>
</feature>
<feature type="compositionally biased region" description="Basic and acidic residues" evidence="1">
    <location>
        <begin position="203"/>
        <end position="213"/>
    </location>
</feature>
<dbReference type="SUPFAM" id="SSF46689">
    <property type="entry name" value="Homeodomain-like"/>
    <property type="match status" value="1"/>
</dbReference>
<feature type="compositionally biased region" description="Low complexity" evidence="1">
    <location>
        <begin position="1786"/>
        <end position="1795"/>
    </location>
</feature>
<feature type="compositionally biased region" description="Polar residues" evidence="1">
    <location>
        <begin position="767"/>
        <end position="779"/>
    </location>
</feature>
<feature type="region of interest" description="Disordered" evidence="1">
    <location>
        <begin position="313"/>
        <end position="365"/>
    </location>
</feature>
<feature type="compositionally biased region" description="Basic residues" evidence="1">
    <location>
        <begin position="1254"/>
        <end position="1265"/>
    </location>
</feature>
<dbReference type="CDD" id="cd00167">
    <property type="entry name" value="SANT"/>
    <property type="match status" value="1"/>
</dbReference>
<dbReference type="GO" id="GO:0000126">
    <property type="term" value="C:transcription factor TFIIIB complex"/>
    <property type="evidence" value="ECO:0007669"/>
    <property type="project" value="TreeGrafter"/>
</dbReference>
<feature type="domain" description="Myb-like" evidence="2">
    <location>
        <begin position="440"/>
        <end position="488"/>
    </location>
</feature>
<feature type="compositionally biased region" description="Polar residues" evidence="1">
    <location>
        <begin position="1151"/>
        <end position="1182"/>
    </location>
</feature>
<feature type="compositionally biased region" description="Polar residues" evidence="1">
    <location>
        <begin position="1728"/>
        <end position="1783"/>
    </location>
</feature>
<feature type="compositionally biased region" description="Basic residues" evidence="1">
    <location>
        <begin position="1563"/>
        <end position="1573"/>
    </location>
</feature>
<feature type="compositionally biased region" description="Basic residues" evidence="1">
    <location>
        <begin position="534"/>
        <end position="547"/>
    </location>
</feature>
<feature type="compositionally biased region" description="Polar residues" evidence="1">
    <location>
        <begin position="129"/>
        <end position="143"/>
    </location>
</feature>
<feature type="region of interest" description="Disordered" evidence="1">
    <location>
        <begin position="528"/>
        <end position="851"/>
    </location>
</feature>
<dbReference type="OrthoDB" id="272624at2759"/>
<feature type="region of interest" description="Disordered" evidence="1">
    <location>
        <begin position="1"/>
        <end position="223"/>
    </location>
</feature>
<name>A0A8C4F121_DICLA</name>
<dbReference type="GO" id="GO:0001156">
    <property type="term" value="F:TFIIIC-class transcription factor complex binding"/>
    <property type="evidence" value="ECO:0007669"/>
    <property type="project" value="TreeGrafter"/>
</dbReference>
<feature type="compositionally biased region" description="Low complexity" evidence="1">
    <location>
        <begin position="1003"/>
        <end position="1021"/>
    </location>
</feature>
<feature type="region of interest" description="Disordered" evidence="1">
    <location>
        <begin position="1133"/>
        <end position="1182"/>
    </location>
</feature>
<dbReference type="GeneID" id="127370243"/>
<feature type="compositionally biased region" description="Polar residues" evidence="1">
    <location>
        <begin position="1269"/>
        <end position="1293"/>
    </location>
</feature>
<feature type="compositionally biased region" description="Basic residues" evidence="1">
    <location>
        <begin position="787"/>
        <end position="798"/>
    </location>
</feature>
<dbReference type="SMART" id="SM00717">
    <property type="entry name" value="SANT"/>
    <property type="match status" value="1"/>
</dbReference>
<protein>
    <recommendedName>
        <fullName evidence="2">Myb-like domain-containing protein</fullName>
    </recommendedName>
</protein>
<dbReference type="Gene3D" id="1.10.10.60">
    <property type="entry name" value="Homeodomain-like"/>
    <property type="match status" value="1"/>
</dbReference>
<feature type="compositionally biased region" description="Polar residues" evidence="1">
    <location>
        <begin position="1022"/>
        <end position="1057"/>
    </location>
</feature>
<feature type="compositionally biased region" description="Basic and acidic residues" evidence="1">
    <location>
        <begin position="634"/>
        <end position="647"/>
    </location>
</feature>
<dbReference type="InterPro" id="IPR009057">
    <property type="entry name" value="Homeodomain-like_sf"/>
</dbReference>
<dbReference type="Proteomes" id="UP000694389">
    <property type="component" value="Unassembled WGS sequence"/>
</dbReference>
<feature type="compositionally biased region" description="Basic and acidic residues" evidence="1">
    <location>
        <begin position="688"/>
        <end position="699"/>
    </location>
</feature>
<feature type="compositionally biased region" description="Basic and acidic residues" evidence="1">
    <location>
        <begin position="719"/>
        <end position="731"/>
    </location>
</feature>
<feature type="region of interest" description="Disordered" evidence="1">
    <location>
        <begin position="1539"/>
        <end position="1648"/>
    </location>
</feature>
<feature type="compositionally biased region" description="Polar residues" evidence="1">
    <location>
        <begin position="1578"/>
        <end position="1624"/>
    </location>
</feature>
<dbReference type="Pfam" id="PF15963">
    <property type="entry name" value="Myb_DNA-bind_7"/>
    <property type="match status" value="1"/>
</dbReference>
<evidence type="ECO:0000256" key="1">
    <source>
        <dbReference type="SAM" id="MobiDB-lite"/>
    </source>
</evidence>
<feature type="region of interest" description="Disordered" evidence="1">
    <location>
        <begin position="1666"/>
        <end position="1855"/>
    </location>
</feature>
<feature type="compositionally biased region" description="Basic residues" evidence="1">
    <location>
        <begin position="1058"/>
        <end position="1067"/>
    </location>
</feature>
<feature type="compositionally biased region" description="Basic residues" evidence="1">
    <location>
        <begin position="1799"/>
        <end position="1813"/>
    </location>
</feature>
<feature type="region of interest" description="Disordered" evidence="1">
    <location>
        <begin position="2281"/>
        <end position="2300"/>
    </location>
</feature>
<feature type="compositionally biased region" description="Basic and acidic residues" evidence="1">
    <location>
        <begin position="2139"/>
        <end position="2149"/>
    </location>
</feature>
<feature type="compositionally biased region" description="Low complexity" evidence="1">
    <location>
        <begin position="961"/>
        <end position="971"/>
    </location>
</feature>
<feature type="region of interest" description="Disordered" evidence="1">
    <location>
        <begin position="1224"/>
        <end position="1356"/>
    </location>
</feature>
<dbReference type="PANTHER" id="PTHR22929:SF0">
    <property type="entry name" value="TRANSCRIPTION FACTOR TFIIIB COMPONENT B'' HOMOLOG"/>
    <property type="match status" value="1"/>
</dbReference>
<dbReference type="InterPro" id="IPR001005">
    <property type="entry name" value="SANT/Myb"/>
</dbReference>
<evidence type="ECO:0000313" key="4">
    <source>
        <dbReference type="Proteomes" id="UP000694389"/>
    </source>
</evidence>
<feature type="compositionally biased region" description="Polar residues" evidence="1">
    <location>
        <begin position="2237"/>
        <end position="2257"/>
    </location>
</feature>
<feature type="compositionally biased region" description="Polar residues" evidence="1">
    <location>
        <begin position="1072"/>
        <end position="1090"/>
    </location>
</feature>
<reference evidence="3" key="1">
    <citation type="submission" date="2025-08" db="UniProtKB">
        <authorList>
            <consortium name="Ensembl"/>
        </authorList>
    </citation>
    <scope>IDENTIFICATION</scope>
</reference>
<proteinExistence type="predicted"/>
<feature type="compositionally biased region" description="Polar residues" evidence="1">
    <location>
        <begin position="1401"/>
        <end position="1411"/>
    </location>
</feature>
<feature type="compositionally biased region" description="Acidic residues" evidence="1">
    <location>
        <begin position="553"/>
        <end position="579"/>
    </location>
</feature>
<dbReference type="Ensembl" id="ENSDLAT00005027793.2">
    <property type="protein sequence ID" value="ENSDLAP00005026014.2"/>
    <property type="gene ID" value="ENSDLAG00005011817.2"/>
</dbReference>
<feature type="compositionally biased region" description="Polar residues" evidence="1">
    <location>
        <begin position="2161"/>
        <end position="2170"/>
    </location>
</feature>
<feature type="region of interest" description="Disordered" evidence="1">
    <location>
        <begin position="1394"/>
        <end position="1438"/>
    </location>
</feature>
<gene>
    <name evidence="3" type="primary">zgc:162472</name>
</gene>
<feature type="compositionally biased region" description="Polar residues" evidence="1">
    <location>
        <begin position="18"/>
        <end position="34"/>
    </location>
</feature>
<feature type="compositionally biased region" description="Low complexity" evidence="1">
    <location>
        <begin position="1339"/>
        <end position="1351"/>
    </location>
</feature>
<dbReference type="OMA" id="TSEFTHE"/>
<feature type="compositionally biased region" description="Polar residues" evidence="1">
    <location>
        <begin position="1311"/>
        <end position="1327"/>
    </location>
</feature>
<feature type="compositionally biased region" description="Low complexity" evidence="1">
    <location>
        <begin position="2193"/>
        <end position="2206"/>
    </location>
</feature>
<evidence type="ECO:0000259" key="2">
    <source>
        <dbReference type="SMART" id="SM00717"/>
    </source>
</evidence>
<feature type="region of interest" description="Disordered" evidence="1">
    <location>
        <begin position="957"/>
        <end position="977"/>
    </location>
</feature>
<dbReference type="GO" id="GO:0070898">
    <property type="term" value="P:RNA polymerase III preinitiation complex assembly"/>
    <property type="evidence" value="ECO:0007669"/>
    <property type="project" value="TreeGrafter"/>
</dbReference>
<feature type="compositionally biased region" description="Acidic residues" evidence="1">
    <location>
        <begin position="620"/>
        <end position="630"/>
    </location>
</feature>
<feature type="region of interest" description="Disordered" evidence="1">
    <location>
        <begin position="276"/>
        <end position="295"/>
    </location>
</feature>
<organism evidence="3 4">
    <name type="scientific">Dicentrarchus labrax</name>
    <name type="common">European seabass</name>
    <name type="synonym">Morone labrax</name>
    <dbReference type="NCBI Taxonomy" id="13489"/>
    <lineage>
        <taxon>Eukaryota</taxon>
        <taxon>Metazoa</taxon>
        <taxon>Chordata</taxon>
        <taxon>Craniata</taxon>
        <taxon>Vertebrata</taxon>
        <taxon>Euteleostomi</taxon>
        <taxon>Actinopterygii</taxon>
        <taxon>Neopterygii</taxon>
        <taxon>Teleostei</taxon>
        <taxon>Neoteleostei</taxon>
        <taxon>Acanthomorphata</taxon>
        <taxon>Eupercaria</taxon>
        <taxon>Moronidae</taxon>
        <taxon>Dicentrarchus</taxon>
    </lineage>
</organism>
<accession>A0A8C4F121</accession>
<dbReference type="GeneTree" id="ENSGT00390000012762"/>
<feature type="compositionally biased region" description="Acidic residues" evidence="1">
    <location>
        <begin position="822"/>
        <end position="841"/>
    </location>
</feature>
<feature type="compositionally biased region" description="Polar residues" evidence="1">
    <location>
        <begin position="1814"/>
        <end position="1829"/>
    </location>
</feature>